<dbReference type="InterPro" id="IPR001451">
    <property type="entry name" value="Hexapep"/>
</dbReference>
<feature type="site" description="Increases basicity of active site His" evidence="3">
    <location>
        <position position="140"/>
    </location>
</feature>
<dbReference type="InterPro" id="IPR041561">
    <property type="entry name" value="PglD_N"/>
</dbReference>
<name>A0A1L5F9U0_CLOKL</name>
<dbReference type="GO" id="GO:0016740">
    <property type="term" value="F:transferase activity"/>
    <property type="evidence" value="ECO:0007669"/>
    <property type="project" value="UniProtKB-KW"/>
</dbReference>
<dbReference type="Proteomes" id="UP000184604">
    <property type="component" value="Chromosome"/>
</dbReference>
<dbReference type="InterPro" id="IPR050179">
    <property type="entry name" value="Trans_hexapeptide_repeat"/>
</dbReference>
<dbReference type="PANTHER" id="PTHR43300:SF7">
    <property type="entry name" value="UDP-N-ACETYLBACILLOSAMINE N-ACETYLTRANSFERASE"/>
    <property type="match status" value="1"/>
</dbReference>
<evidence type="ECO:0000256" key="4">
    <source>
        <dbReference type="PIRSR" id="PIRSR620019-2"/>
    </source>
</evidence>
<dbReference type="AlphaFoldDB" id="A0A1L5F9U0"/>
<evidence type="ECO:0000256" key="3">
    <source>
        <dbReference type="PIRSR" id="PIRSR620019-1"/>
    </source>
</evidence>
<dbReference type="InterPro" id="IPR011004">
    <property type="entry name" value="Trimer_LpxA-like_sf"/>
</dbReference>
<dbReference type="InterPro" id="IPR018357">
    <property type="entry name" value="Hexapep_transf_CS"/>
</dbReference>
<accession>A0A1L5F9U0</accession>
<dbReference type="PROSITE" id="PS00101">
    <property type="entry name" value="HEXAPEP_TRANSFERASES"/>
    <property type="match status" value="1"/>
</dbReference>
<evidence type="ECO:0000256" key="2">
    <source>
        <dbReference type="ARBA" id="ARBA00022737"/>
    </source>
</evidence>
<evidence type="ECO:0000256" key="1">
    <source>
        <dbReference type="ARBA" id="ARBA00022679"/>
    </source>
</evidence>
<dbReference type="Gene3D" id="2.160.10.10">
    <property type="entry name" value="Hexapeptide repeat proteins"/>
    <property type="match status" value="1"/>
</dbReference>
<evidence type="ECO:0000259" key="5">
    <source>
        <dbReference type="Pfam" id="PF17836"/>
    </source>
</evidence>
<feature type="binding site" evidence="4">
    <location>
        <position position="148"/>
    </location>
    <ligand>
        <name>acetyl-CoA</name>
        <dbReference type="ChEBI" id="CHEBI:57288"/>
    </ligand>
</feature>
<feature type="active site" description="Proton acceptor" evidence="3">
    <location>
        <position position="139"/>
    </location>
</feature>
<dbReference type="CDD" id="cd03360">
    <property type="entry name" value="LbH_AT_putative"/>
    <property type="match status" value="1"/>
</dbReference>
<dbReference type="InterPro" id="IPR020019">
    <property type="entry name" value="AcTrfase_PglD-like"/>
</dbReference>
<dbReference type="Pfam" id="PF17836">
    <property type="entry name" value="PglD_N"/>
    <property type="match status" value="1"/>
</dbReference>
<evidence type="ECO:0000313" key="6">
    <source>
        <dbReference type="EMBL" id="APM39743.1"/>
    </source>
</evidence>
<sequence length="213" mass="22692">MEKIILIGAGGHCRSIIDSINGLNNFQIMGIVDKKYKKDSGLNIDKVWCDEDLHSLYKSGVKNAFIGIGSIGYPKIRIKVYNLLKSIGYNFPTIIDKTAVVSCSAKIEEGVFIGKGAIVNANALIKKQCIINSGSIVEHDCKMNEFVHLAPGAALSGGVSIGQGTHVGTNATIIQNVNVGKNVLIGAGSVIVKNVKNGIKVYGNPGREVECHE</sequence>
<dbReference type="PANTHER" id="PTHR43300">
    <property type="entry name" value="ACETYLTRANSFERASE"/>
    <property type="match status" value="1"/>
</dbReference>
<feature type="domain" description="PglD N-terminal" evidence="5">
    <location>
        <begin position="3"/>
        <end position="82"/>
    </location>
</feature>
<dbReference type="RefSeq" id="WP_073539359.1">
    <property type="nucleotide sequence ID" value="NZ_CP018335.1"/>
</dbReference>
<protein>
    <submittedName>
        <fullName evidence="6">Serine acetyltransferase</fullName>
    </submittedName>
</protein>
<feature type="binding site" evidence="4">
    <location>
        <position position="72"/>
    </location>
    <ligand>
        <name>substrate</name>
    </ligand>
</feature>
<proteinExistence type="predicted"/>
<evidence type="ECO:0000313" key="7">
    <source>
        <dbReference type="Proteomes" id="UP000184604"/>
    </source>
</evidence>
<keyword evidence="2" id="KW-0677">Repeat</keyword>
<gene>
    <name evidence="6" type="ORF">BS101_13865</name>
</gene>
<reference evidence="6 7" key="1">
    <citation type="submission" date="2016-12" db="EMBL/GenBank/DDBJ databases">
        <title>Complete genome sequence of Clostridium kluyveri JZZ isolated from the pit mud of a Chinese flavor liquor-making factory.</title>
        <authorList>
            <person name="Wang Y."/>
        </authorList>
    </citation>
    <scope>NUCLEOTIDE SEQUENCE [LARGE SCALE GENOMIC DNA]</scope>
    <source>
        <strain evidence="6 7">JZZ</strain>
    </source>
</reference>
<organism evidence="6 7">
    <name type="scientific">Clostridium kluyveri</name>
    <dbReference type="NCBI Taxonomy" id="1534"/>
    <lineage>
        <taxon>Bacteria</taxon>
        <taxon>Bacillati</taxon>
        <taxon>Bacillota</taxon>
        <taxon>Clostridia</taxon>
        <taxon>Eubacteriales</taxon>
        <taxon>Clostridiaceae</taxon>
        <taxon>Clostridium</taxon>
    </lineage>
</organism>
<dbReference type="SUPFAM" id="SSF51161">
    <property type="entry name" value="Trimeric LpxA-like enzymes"/>
    <property type="match status" value="1"/>
</dbReference>
<dbReference type="EMBL" id="CP018335">
    <property type="protein sequence ID" value="APM39743.1"/>
    <property type="molecule type" value="Genomic_DNA"/>
</dbReference>
<dbReference type="NCBIfam" id="TIGR03570">
    <property type="entry name" value="NeuD_NnaD"/>
    <property type="match status" value="1"/>
</dbReference>
<dbReference type="OrthoDB" id="9801456at2"/>
<dbReference type="Gene3D" id="3.40.50.20">
    <property type="match status" value="1"/>
</dbReference>
<dbReference type="Pfam" id="PF00132">
    <property type="entry name" value="Hexapep"/>
    <property type="match status" value="1"/>
</dbReference>
<keyword evidence="1 6" id="KW-0808">Transferase</keyword>